<reference evidence="1" key="3">
    <citation type="submission" date="2016-05" db="EMBL/GenBank/DDBJ databases">
        <title>WGS assembly of Xenopus tropicalis.</title>
        <authorList>
            <person name="Sessions A."/>
            <person name="Jenkins J."/>
            <person name="Mitros T."/>
            <person name="Lyons J.T."/>
            <person name="Dichmann D.S."/>
            <person name="Robert J."/>
            <person name="Harland R.M."/>
            <person name="Rokhsar D.S."/>
        </authorList>
    </citation>
    <scope>NUCLEOTIDE SEQUENCE</scope>
    <source>
        <strain evidence="1">Nigerian</strain>
    </source>
</reference>
<evidence type="ECO:0000313" key="1">
    <source>
        <dbReference type="EMBL" id="OCA13714.1"/>
    </source>
</evidence>
<reference evidence="1" key="1">
    <citation type="submission" date="2009-11" db="EMBL/GenBank/DDBJ databases">
        <authorList>
            <consortium name="US DOE Joint Genome Institute (JGI-PGF)"/>
            <person name="Ottilar R."/>
            <person name="Schmutz J."/>
            <person name="Salamov A."/>
            <person name="Cheng J.F."/>
            <person name="Lucas S."/>
            <person name="Pitluck S."/>
            <person name="Gundlach H."/>
            <person name="Guo Y."/>
            <person name="Haberer G."/>
            <person name="Nasrallah J."/>
            <person name="Mayer K.F.X."/>
            <person name="van de Peer Y."/>
            <person name="Weigel D."/>
            <person name="Grigoriev I.V."/>
        </authorList>
    </citation>
    <scope>NUCLEOTIDE SEQUENCE</scope>
    <source>
        <strain evidence="1">Nigerian</strain>
    </source>
</reference>
<sequence>MFPTQEEMVRIRGDLSLEVFREKEMEQRKGQEVDPTANLTFNLRLSEAEREVKDSAILPFTFSDSKYEHSLTEYPLQWIAPRV</sequence>
<proteinExistence type="predicted"/>
<dbReference type="AlphaFoldDB" id="A0A1B8XST1"/>
<dbReference type="EMBL" id="KV464747">
    <property type="protein sequence ID" value="OCA13714.1"/>
    <property type="molecule type" value="Genomic_DNA"/>
</dbReference>
<name>A0A1B8XST1_XENTR</name>
<gene>
    <name evidence="1" type="ORF">XENTR_v90029794mg</name>
</gene>
<organism evidence="1">
    <name type="scientific">Xenopus tropicalis</name>
    <name type="common">Western clawed frog</name>
    <name type="synonym">Silurana tropicalis</name>
    <dbReference type="NCBI Taxonomy" id="8364"/>
    <lineage>
        <taxon>Eukaryota</taxon>
        <taxon>Metazoa</taxon>
        <taxon>Chordata</taxon>
        <taxon>Craniata</taxon>
        <taxon>Vertebrata</taxon>
        <taxon>Euteleostomi</taxon>
        <taxon>Amphibia</taxon>
        <taxon>Batrachia</taxon>
        <taxon>Anura</taxon>
        <taxon>Pipoidea</taxon>
        <taxon>Pipidae</taxon>
        <taxon>Xenopodinae</taxon>
        <taxon>Xenopus</taxon>
        <taxon>Silurana</taxon>
    </lineage>
</organism>
<reference evidence="1" key="2">
    <citation type="journal article" date="2010" name="Science">
        <title>The genome of the Western clawed frog Xenopus tropicalis.</title>
        <authorList>
            <person name="Hellsten U."/>
            <person name="Harland R.M."/>
            <person name="Gilchrist M.J."/>
            <person name="Hendrix D."/>
            <person name="Jurka J."/>
            <person name="Kapitonov V."/>
            <person name="Ovcharenko I."/>
            <person name="Putnam N.H."/>
            <person name="Shu S."/>
            <person name="Taher L."/>
            <person name="Blitz I.L."/>
            <person name="Blumberg B."/>
            <person name="Dichmann D.S."/>
            <person name="Dubchak I."/>
            <person name="Amaya E."/>
            <person name="Detter J.C."/>
            <person name="Fletcher R."/>
            <person name="Gerhard D.S."/>
            <person name="Goodstein D."/>
            <person name="Graves T."/>
            <person name="Grigoriev I.V."/>
            <person name="Grimwood J."/>
            <person name="Kawashima T."/>
            <person name="Lindquist E."/>
            <person name="Lucas S.M."/>
            <person name="Mead P.E."/>
            <person name="Mitros T."/>
            <person name="Ogino H."/>
            <person name="Ohta Y."/>
            <person name="Poliakov A.V."/>
            <person name="Pollet N."/>
            <person name="Robert J."/>
            <person name="Salamov A."/>
            <person name="Sater A.K."/>
            <person name="Schmutz J."/>
            <person name="Terry A."/>
            <person name="Vize P.D."/>
            <person name="Warren W.C."/>
            <person name="Wells D."/>
            <person name="Wills A."/>
            <person name="Wilson R.K."/>
            <person name="Zimmerman L.B."/>
            <person name="Zorn A.M."/>
            <person name="Grainger R."/>
            <person name="Grammer T."/>
            <person name="Khokha M.K."/>
            <person name="Richardson P.M."/>
            <person name="Rokhsar D.S."/>
        </authorList>
    </citation>
    <scope>NUCLEOTIDE SEQUENCE [LARGE SCALE GENOMIC DNA]</scope>
    <source>
        <strain evidence="1">Nigerian</strain>
    </source>
</reference>
<accession>A0A1B8XST1</accession>
<protein>
    <submittedName>
        <fullName evidence="1">Uncharacterized protein</fullName>
    </submittedName>
</protein>